<proteinExistence type="predicted"/>
<dbReference type="AlphaFoldDB" id="A0A4Y2AC83"/>
<dbReference type="EMBL" id="BGPR01000010">
    <property type="protein sequence ID" value="GBL76836.1"/>
    <property type="molecule type" value="Genomic_DNA"/>
</dbReference>
<name>A0A4Y2AC83_ARAVE</name>
<comment type="caution">
    <text evidence="1">The sequence shown here is derived from an EMBL/GenBank/DDBJ whole genome shotgun (WGS) entry which is preliminary data.</text>
</comment>
<keyword evidence="2" id="KW-1185">Reference proteome</keyword>
<reference evidence="1 2" key="1">
    <citation type="journal article" date="2019" name="Sci. Rep.">
        <title>Orb-weaving spider Araneus ventricosus genome elucidates the spidroin gene catalogue.</title>
        <authorList>
            <person name="Kono N."/>
            <person name="Nakamura H."/>
            <person name="Ohtoshi R."/>
            <person name="Moran D.A.P."/>
            <person name="Shinohara A."/>
            <person name="Yoshida Y."/>
            <person name="Fujiwara M."/>
            <person name="Mori M."/>
            <person name="Tomita M."/>
            <person name="Arakawa K."/>
        </authorList>
    </citation>
    <scope>NUCLEOTIDE SEQUENCE [LARGE SCALE GENOMIC DNA]</scope>
</reference>
<accession>A0A4Y2AC83</accession>
<evidence type="ECO:0000313" key="2">
    <source>
        <dbReference type="Proteomes" id="UP000499080"/>
    </source>
</evidence>
<sequence length="98" mass="10979">MKAPKRTYGCFVPPSPPTLPKGNFRFMVRAPSPPHPDFSSLPAMRILSPQRSPTHTFKADLSPTSKDHISLLWLNEIEKPTMLEFQTLPLLTPIITGI</sequence>
<dbReference type="Proteomes" id="UP000499080">
    <property type="component" value="Unassembled WGS sequence"/>
</dbReference>
<evidence type="ECO:0000313" key="1">
    <source>
        <dbReference type="EMBL" id="GBL76836.1"/>
    </source>
</evidence>
<protein>
    <submittedName>
        <fullName evidence="1">Uncharacterized protein</fullName>
    </submittedName>
</protein>
<organism evidence="1 2">
    <name type="scientific">Araneus ventricosus</name>
    <name type="common">Orbweaver spider</name>
    <name type="synonym">Epeira ventricosa</name>
    <dbReference type="NCBI Taxonomy" id="182803"/>
    <lineage>
        <taxon>Eukaryota</taxon>
        <taxon>Metazoa</taxon>
        <taxon>Ecdysozoa</taxon>
        <taxon>Arthropoda</taxon>
        <taxon>Chelicerata</taxon>
        <taxon>Arachnida</taxon>
        <taxon>Araneae</taxon>
        <taxon>Araneomorphae</taxon>
        <taxon>Entelegynae</taxon>
        <taxon>Araneoidea</taxon>
        <taxon>Araneidae</taxon>
        <taxon>Araneus</taxon>
    </lineage>
</organism>
<gene>
    <name evidence="1" type="ORF">AVEN_53495_1</name>
</gene>